<feature type="transmembrane region" description="Helical" evidence="1">
    <location>
        <begin position="42"/>
        <end position="64"/>
    </location>
</feature>
<sequence>MIKWLAVVTLVWILYQYEKRFMLQEGHDERGKMILYKSRSRTFTYVLIGWTVVHFINSFYHLTYAQFKDAIAIIIAGVLFIQFIYLFIYRRKY</sequence>
<keyword evidence="1" id="KW-0812">Transmembrane</keyword>
<keyword evidence="1" id="KW-0472">Membrane</keyword>
<proteinExistence type="predicted"/>
<evidence type="ECO:0008006" key="4">
    <source>
        <dbReference type="Google" id="ProtNLM"/>
    </source>
</evidence>
<evidence type="ECO:0000313" key="2">
    <source>
        <dbReference type="EMBL" id="TFJ91705.1"/>
    </source>
</evidence>
<dbReference type="Proteomes" id="UP000298484">
    <property type="component" value="Unassembled WGS sequence"/>
</dbReference>
<keyword evidence="1" id="KW-1133">Transmembrane helix</keyword>
<accession>A0A4Y9A896</accession>
<name>A0A4Y9A896_9BACI</name>
<keyword evidence="3" id="KW-1185">Reference proteome</keyword>
<comment type="caution">
    <text evidence="2">The sequence shown here is derived from an EMBL/GenBank/DDBJ whole genome shotgun (WGS) entry which is preliminary data.</text>
</comment>
<dbReference type="OrthoDB" id="2474051at2"/>
<reference evidence="2 3" key="1">
    <citation type="submission" date="2019-03" db="EMBL/GenBank/DDBJ databases">
        <title>Genome sequence of Lentibacillus salicampi ATCC BAA-719.</title>
        <authorList>
            <person name="Maclea K.S."/>
            <person name="Simoes Junior M."/>
        </authorList>
    </citation>
    <scope>NUCLEOTIDE SEQUENCE [LARGE SCALE GENOMIC DNA]</scope>
    <source>
        <strain evidence="2 3">ATCC BAA-719</strain>
    </source>
</reference>
<evidence type="ECO:0000256" key="1">
    <source>
        <dbReference type="SAM" id="Phobius"/>
    </source>
</evidence>
<dbReference type="EMBL" id="SRHY01000042">
    <property type="protein sequence ID" value="TFJ91705.1"/>
    <property type="molecule type" value="Genomic_DNA"/>
</dbReference>
<dbReference type="RefSeq" id="WP_135111252.1">
    <property type="nucleotide sequence ID" value="NZ_SRHY01000042.1"/>
</dbReference>
<evidence type="ECO:0000313" key="3">
    <source>
        <dbReference type="Proteomes" id="UP000298484"/>
    </source>
</evidence>
<organism evidence="2 3">
    <name type="scientific">Lentibacillus salicampi</name>
    <dbReference type="NCBI Taxonomy" id="175306"/>
    <lineage>
        <taxon>Bacteria</taxon>
        <taxon>Bacillati</taxon>
        <taxon>Bacillota</taxon>
        <taxon>Bacilli</taxon>
        <taxon>Bacillales</taxon>
        <taxon>Bacillaceae</taxon>
        <taxon>Lentibacillus</taxon>
    </lineage>
</organism>
<gene>
    <name evidence="2" type="ORF">E4U82_16395</name>
</gene>
<dbReference type="AlphaFoldDB" id="A0A4Y9A896"/>
<protein>
    <recommendedName>
        <fullName evidence="4">DUF4181 domain-containing protein</fullName>
    </recommendedName>
</protein>
<feature type="transmembrane region" description="Helical" evidence="1">
    <location>
        <begin position="70"/>
        <end position="89"/>
    </location>
</feature>